<dbReference type="SUPFAM" id="SSF51445">
    <property type="entry name" value="(Trans)glycosidases"/>
    <property type="match status" value="1"/>
</dbReference>
<evidence type="ECO:0000256" key="2">
    <source>
        <dbReference type="SAM" id="SignalP"/>
    </source>
</evidence>
<dbReference type="InterPro" id="IPR005199">
    <property type="entry name" value="Glyco_hydro_79"/>
</dbReference>
<dbReference type="GO" id="GO:0031012">
    <property type="term" value="C:extracellular matrix"/>
    <property type="evidence" value="ECO:0007669"/>
    <property type="project" value="TreeGrafter"/>
</dbReference>
<keyword evidence="4" id="KW-1185">Reference proteome</keyword>
<evidence type="ECO:0000256" key="1">
    <source>
        <dbReference type="ARBA" id="ARBA00009800"/>
    </source>
</evidence>
<dbReference type="PANTHER" id="PTHR46145:SF4">
    <property type="entry name" value="HEPARANASE"/>
    <property type="match status" value="1"/>
</dbReference>
<dbReference type="AlphaFoldDB" id="A0AAN9AM18"/>
<dbReference type="GO" id="GO:0016020">
    <property type="term" value="C:membrane"/>
    <property type="evidence" value="ECO:0007669"/>
    <property type="project" value="InterPro"/>
</dbReference>
<keyword evidence="2" id="KW-0732">Signal</keyword>
<feature type="chain" id="PRO_5042870025" description="Glycoside hydrolase family 79" evidence="2">
    <location>
        <begin position="18"/>
        <end position="511"/>
    </location>
</feature>
<comment type="similarity">
    <text evidence="1">Belongs to the glycosyl hydrolase 79 family.</text>
</comment>
<dbReference type="InterPro" id="IPR017853">
    <property type="entry name" value="GH"/>
</dbReference>
<comment type="caution">
    <text evidence="3">The sequence shown here is derived from an EMBL/GenBank/DDBJ whole genome shotgun (WGS) entry which is preliminary data.</text>
</comment>
<dbReference type="GO" id="GO:0016798">
    <property type="term" value="F:hydrolase activity, acting on glycosyl bonds"/>
    <property type="evidence" value="ECO:0007669"/>
    <property type="project" value="InterPro"/>
</dbReference>
<accession>A0AAN9AM18</accession>
<reference evidence="3 4" key="1">
    <citation type="submission" date="2024-02" db="EMBL/GenBank/DDBJ databases">
        <title>Chromosome-scale genome assembly of the rough periwinkle Littorina saxatilis.</title>
        <authorList>
            <person name="De Jode A."/>
            <person name="Faria R."/>
            <person name="Formenti G."/>
            <person name="Sims Y."/>
            <person name="Smith T.P."/>
            <person name="Tracey A."/>
            <person name="Wood J.M.D."/>
            <person name="Zagrodzka Z.B."/>
            <person name="Johannesson K."/>
            <person name="Butlin R.K."/>
            <person name="Leder E.H."/>
        </authorList>
    </citation>
    <scope>NUCLEOTIDE SEQUENCE [LARGE SCALE GENOMIC DNA]</scope>
    <source>
        <strain evidence="3">Snail1</strain>
        <tissue evidence="3">Muscle</tissue>
    </source>
</reference>
<evidence type="ECO:0000313" key="3">
    <source>
        <dbReference type="EMBL" id="KAK7089400.1"/>
    </source>
</evidence>
<dbReference type="PANTHER" id="PTHR46145">
    <property type="entry name" value="HEPARANASE"/>
    <property type="match status" value="1"/>
</dbReference>
<dbReference type="GO" id="GO:0005615">
    <property type="term" value="C:extracellular space"/>
    <property type="evidence" value="ECO:0007669"/>
    <property type="project" value="TreeGrafter"/>
</dbReference>
<gene>
    <name evidence="3" type="ORF">V1264_024368</name>
</gene>
<proteinExistence type="inferred from homology"/>
<evidence type="ECO:0000313" key="4">
    <source>
        <dbReference type="Proteomes" id="UP001374579"/>
    </source>
</evidence>
<dbReference type="EMBL" id="JBAMIC010001900">
    <property type="protein sequence ID" value="KAK7089400.1"/>
    <property type="molecule type" value="Genomic_DNA"/>
</dbReference>
<dbReference type="Proteomes" id="UP001374579">
    <property type="component" value="Unassembled WGS sequence"/>
</dbReference>
<name>A0AAN9AM18_9CAEN</name>
<dbReference type="Gene3D" id="3.20.20.80">
    <property type="entry name" value="Glycosidases"/>
    <property type="match status" value="1"/>
</dbReference>
<protein>
    <recommendedName>
        <fullName evidence="5">Glycoside hydrolase family 79</fullName>
    </recommendedName>
</protein>
<dbReference type="Pfam" id="PF03662">
    <property type="entry name" value="Glyco_hydro_79n"/>
    <property type="match status" value="1"/>
</dbReference>
<feature type="signal peptide" evidence="2">
    <location>
        <begin position="1"/>
        <end position="17"/>
    </location>
</feature>
<evidence type="ECO:0008006" key="5">
    <source>
        <dbReference type="Google" id="ProtNLM"/>
    </source>
</evidence>
<organism evidence="3 4">
    <name type="scientific">Littorina saxatilis</name>
    <dbReference type="NCBI Taxonomy" id="31220"/>
    <lineage>
        <taxon>Eukaryota</taxon>
        <taxon>Metazoa</taxon>
        <taxon>Spiralia</taxon>
        <taxon>Lophotrochozoa</taxon>
        <taxon>Mollusca</taxon>
        <taxon>Gastropoda</taxon>
        <taxon>Caenogastropoda</taxon>
        <taxon>Littorinimorpha</taxon>
        <taxon>Littorinoidea</taxon>
        <taxon>Littorinidae</taxon>
        <taxon>Littorina</taxon>
    </lineage>
</organism>
<sequence>MFLQLTTILLHLALCSATKDVVHFSVNSAQGDRTPVKEDNSAAEMATVTVNLQQAVNRIGSHFVGVTIDSQQIRYNWNSFGFGSTKVQNMARALSPSYFRLGGSAADYMTFDPTNQKGHKGENLQGGQVYCSNFTTQFYMSVDQWDILNKFLQAVGWDFIMDLNALQRNADGSWNPANARQLLQYSASKNYKIAAFELGNEYNLYPSSLAVTPAQLAVDYVTLQNLLGEFPQDYYSSFLVGPETAMGGEEKYFLGFLQAGGYKTIRASSFHSYYFSAQEKYLPHFTNVSIMNYLGGKIELAMTQTRQVDPLLPVWLSETSTAYGCGTANMSDRFVAGFLWLDKLGLSAAMGIQSVIRQTFYGFNYGILDLDLNPNPDFWLTVLYKRIVRGPVFNATSDRSDVRAYVACANPDNFKAGSLAFYFLNPNDYSVTFDLPQFDAQTMLIYALTAGDSGGLLSKFSALNGMKLEMSGDNLPDLKPLSAPKGPVSMAPYSFGFVVLPEARVSICLNQ</sequence>